<dbReference type="Gene3D" id="3.90.260.10">
    <property type="entry name" value="Transglutaminase-like"/>
    <property type="match status" value="1"/>
</dbReference>
<evidence type="ECO:0000256" key="2">
    <source>
        <dbReference type="ARBA" id="ARBA00009525"/>
    </source>
</evidence>
<dbReference type="GO" id="GO:0005737">
    <property type="term" value="C:cytoplasm"/>
    <property type="evidence" value="ECO:0007669"/>
    <property type="project" value="TreeGrafter"/>
</dbReference>
<keyword evidence="11" id="KW-1185">Reference proteome</keyword>
<keyword evidence="4" id="KW-0234">DNA repair</keyword>
<name>A0A4Y7R5E1_COPMI</name>
<feature type="compositionally biased region" description="Basic residues" evidence="6">
    <location>
        <begin position="485"/>
        <end position="494"/>
    </location>
</feature>
<dbReference type="GO" id="GO:0000111">
    <property type="term" value="C:nucleotide-excision repair factor 2 complex"/>
    <property type="evidence" value="ECO:0007669"/>
    <property type="project" value="TreeGrafter"/>
</dbReference>
<gene>
    <name evidence="10" type="ORF">FA13DRAFT_1825138</name>
</gene>
<dbReference type="AlphaFoldDB" id="A0A4Y7R5E1"/>
<evidence type="ECO:0000313" key="11">
    <source>
        <dbReference type="Proteomes" id="UP000298030"/>
    </source>
</evidence>
<dbReference type="PANTHER" id="PTHR12135">
    <property type="entry name" value="DNA REPAIR PROTEIN XP-C / RAD4"/>
    <property type="match status" value="1"/>
</dbReference>
<dbReference type="STRING" id="71717.A0A4Y7R5E1"/>
<accession>A0A4Y7R5E1</accession>
<feature type="region of interest" description="Disordered" evidence="6">
    <location>
        <begin position="468"/>
        <end position="535"/>
    </location>
</feature>
<feature type="domain" description="Rad4 beta-hairpin" evidence="7">
    <location>
        <begin position="250"/>
        <end position="297"/>
    </location>
</feature>
<dbReference type="SMART" id="SM01031">
    <property type="entry name" value="BHD_2"/>
    <property type="match status" value="1"/>
</dbReference>
<feature type="compositionally biased region" description="Basic and acidic residues" evidence="6">
    <location>
        <begin position="1"/>
        <end position="19"/>
    </location>
</feature>
<dbReference type="InterPro" id="IPR038765">
    <property type="entry name" value="Papain-like_cys_pep_sf"/>
</dbReference>
<dbReference type="GO" id="GO:0006298">
    <property type="term" value="P:mismatch repair"/>
    <property type="evidence" value="ECO:0007669"/>
    <property type="project" value="TreeGrafter"/>
</dbReference>
<keyword evidence="5" id="KW-0539">Nucleus</keyword>
<dbReference type="InterPro" id="IPR018327">
    <property type="entry name" value="BHD_2"/>
</dbReference>
<protein>
    <submittedName>
        <fullName evidence="10">Rad4-domain-containing protein</fullName>
    </submittedName>
</protein>
<evidence type="ECO:0000256" key="3">
    <source>
        <dbReference type="ARBA" id="ARBA00022763"/>
    </source>
</evidence>
<evidence type="ECO:0000313" key="10">
    <source>
        <dbReference type="EMBL" id="TEB03966.1"/>
    </source>
</evidence>
<dbReference type="Gene3D" id="3.30.70.2460">
    <property type="entry name" value="Rad4, beta-hairpin domain BHD3"/>
    <property type="match status" value="1"/>
</dbReference>
<feature type="compositionally biased region" description="Basic and acidic residues" evidence="6">
    <location>
        <begin position="578"/>
        <end position="590"/>
    </location>
</feature>
<feature type="domain" description="Rad4 beta-hairpin" evidence="9">
    <location>
        <begin position="347"/>
        <end position="429"/>
    </location>
</feature>
<dbReference type="InterPro" id="IPR018326">
    <property type="entry name" value="Rad4_beta-hairpin_dom1"/>
</dbReference>
<evidence type="ECO:0000256" key="1">
    <source>
        <dbReference type="ARBA" id="ARBA00004123"/>
    </source>
</evidence>
<dbReference type="GO" id="GO:0003697">
    <property type="term" value="F:single-stranded DNA binding"/>
    <property type="evidence" value="ECO:0007669"/>
    <property type="project" value="TreeGrafter"/>
</dbReference>
<comment type="similarity">
    <text evidence="2">Belongs to the XPC family.</text>
</comment>
<dbReference type="Pfam" id="PF10403">
    <property type="entry name" value="BHD_1"/>
    <property type="match status" value="1"/>
</dbReference>
<dbReference type="PANTHER" id="PTHR12135:SF0">
    <property type="entry name" value="DNA REPAIR PROTEIN COMPLEMENTING XP-C CELLS"/>
    <property type="match status" value="1"/>
</dbReference>
<reference evidence="10 11" key="1">
    <citation type="journal article" date="2019" name="Nat. Ecol. Evol.">
        <title>Megaphylogeny resolves global patterns of mushroom evolution.</title>
        <authorList>
            <person name="Varga T."/>
            <person name="Krizsan K."/>
            <person name="Foldi C."/>
            <person name="Dima B."/>
            <person name="Sanchez-Garcia M."/>
            <person name="Sanchez-Ramirez S."/>
            <person name="Szollosi G.J."/>
            <person name="Szarkandi J.G."/>
            <person name="Papp V."/>
            <person name="Albert L."/>
            <person name="Andreopoulos W."/>
            <person name="Angelini C."/>
            <person name="Antonin V."/>
            <person name="Barry K.W."/>
            <person name="Bougher N.L."/>
            <person name="Buchanan P."/>
            <person name="Buyck B."/>
            <person name="Bense V."/>
            <person name="Catcheside P."/>
            <person name="Chovatia M."/>
            <person name="Cooper J."/>
            <person name="Damon W."/>
            <person name="Desjardin D."/>
            <person name="Finy P."/>
            <person name="Geml J."/>
            <person name="Haridas S."/>
            <person name="Hughes K."/>
            <person name="Justo A."/>
            <person name="Karasinski D."/>
            <person name="Kautmanova I."/>
            <person name="Kiss B."/>
            <person name="Kocsube S."/>
            <person name="Kotiranta H."/>
            <person name="LaButti K.M."/>
            <person name="Lechner B.E."/>
            <person name="Liimatainen K."/>
            <person name="Lipzen A."/>
            <person name="Lukacs Z."/>
            <person name="Mihaltcheva S."/>
            <person name="Morgado L.N."/>
            <person name="Niskanen T."/>
            <person name="Noordeloos M.E."/>
            <person name="Ohm R.A."/>
            <person name="Ortiz-Santana B."/>
            <person name="Ovrebo C."/>
            <person name="Racz N."/>
            <person name="Riley R."/>
            <person name="Savchenko A."/>
            <person name="Shiryaev A."/>
            <person name="Soop K."/>
            <person name="Spirin V."/>
            <person name="Szebenyi C."/>
            <person name="Tomsovsky M."/>
            <person name="Tulloss R.E."/>
            <person name="Uehling J."/>
            <person name="Grigoriev I.V."/>
            <person name="Vagvolgyi C."/>
            <person name="Papp T."/>
            <person name="Martin F.M."/>
            <person name="Miettinen O."/>
            <person name="Hibbett D.S."/>
            <person name="Nagy L.G."/>
        </authorList>
    </citation>
    <scope>NUCLEOTIDE SEQUENCE [LARGE SCALE GENOMIC DNA]</scope>
    <source>
        <strain evidence="10 11">FP101781</strain>
    </source>
</reference>
<sequence length="674" mass="73892">MKHALNRDGSRDSSGDSRHGLWSVSKAVPWQPSVGKPKPTYKRRRYEKQGEGKKAKQEPEVDGDSIVFRWHRTAVGTGKPVPMSEKAKGKQRAEASDQATQAERQGSTRLGSDMPASSSRQSSPDPVTTPPVFWTEVFSRPDSRWMPVDPVRGLVNKRKAFDPTPTPAGTVPGTSSPAPNPLLPPRAQPKPANYYSQLPKGTKQENRMLYVMAFEEDGFARDVTRRYARDYNSKIAKHQGGQQRFQIREMQEGMPTTIAGFKDHPLYVLTRHLKQSEVIHPPPPETPEIVRRDLDAHEGRIIKAGCQPLKTVKARAATCGECGGYAGLYSRSQTEVYVPPPVVDGKIPKNDFGNIDMYASDDVAEGSCTSAIPGFDAEQIKGLPKIAKKLGFDYAEAVTGFEFRKRRANAVIEGIVIATENESAVLDAYWEHQKAEDEKAQAKKEEKALQHWIKLVQGLRIRQRLQEEYADRGTPSKAESSKKGASAKKTKRKTAVVGDEPGEASPAGETSGGFLANDDDDELEDRHGEGHGGGFLVEADDVVQAFNLPKYNPLILESTSNPFASSSRLGKQKHHHHGTEVKPDDNHPRENPQTIDYATYDLEDLEEPALSEGTMDVDVDMESEGVLVEGGVSGIEGRLRWTEDHGGVGSGCTVERGIEVAVGGSVGSSSATRR</sequence>
<dbReference type="InterPro" id="IPR036985">
    <property type="entry name" value="Transglutaminase-like_sf"/>
</dbReference>
<feature type="compositionally biased region" description="Pro residues" evidence="6">
    <location>
        <begin position="178"/>
        <end position="188"/>
    </location>
</feature>
<dbReference type="Pfam" id="PF03835">
    <property type="entry name" value="Rad4"/>
    <property type="match status" value="1"/>
</dbReference>
<feature type="domain" description="Rad4 beta-hairpin" evidence="8">
    <location>
        <begin position="298"/>
        <end position="340"/>
    </location>
</feature>
<proteinExistence type="inferred from homology"/>
<dbReference type="Proteomes" id="UP000298030">
    <property type="component" value="Unassembled WGS sequence"/>
</dbReference>
<feature type="compositionally biased region" description="Basic and acidic residues" evidence="6">
    <location>
        <begin position="47"/>
        <end position="59"/>
    </location>
</feature>
<evidence type="ECO:0000259" key="9">
    <source>
        <dbReference type="SMART" id="SM01032"/>
    </source>
</evidence>
<dbReference type="InterPro" id="IPR042488">
    <property type="entry name" value="Rad4_BHD3_sf"/>
</dbReference>
<dbReference type="GO" id="GO:0006289">
    <property type="term" value="P:nucleotide-excision repair"/>
    <property type="evidence" value="ECO:0007669"/>
    <property type="project" value="InterPro"/>
</dbReference>
<dbReference type="InterPro" id="IPR018325">
    <property type="entry name" value="Rad4/PNGase_transGLS-fold"/>
</dbReference>
<feature type="region of interest" description="Disordered" evidence="6">
    <location>
        <begin position="158"/>
        <end position="189"/>
    </location>
</feature>
<dbReference type="SUPFAM" id="SSF54001">
    <property type="entry name" value="Cysteine proteinases"/>
    <property type="match status" value="1"/>
</dbReference>
<organism evidence="10 11">
    <name type="scientific">Coprinellus micaceus</name>
    <name type="common">Glistening ink-cap mushroom</name>
    <name type="synonym">Coprinus micaceus</name>
    <dbReference type="NCBI Taxonomy" id="71717"/>
    <lineage>
        <taxon>Eukaryota</taxon>
        <taxon>Fungi</taxon>
        <taxon>Dikarya</taxon>
        <taxon>Basidiomycota</taxon>
        <taxon>Agaricomycotina</taxon>
        <taxon>Agaricomycetes</taxon>
        <taxon>Agaricomycetidae</taxon>
        <taxon>Agaricales</taxon>
        <taxon>Agaricineae</taxon>
        <taxon>Psathyrellaceae</taxon>
        <taxon>Coprinellus</taxon>
    </lineage>
</organism>
<dbReference type="Gene3D" id="2.20.20.110">
    <property type="entry name" value="Rad4, beta-hairpin domain BHD1"/>
    <property type="match status" value="1"/>
</dbReference>
<feature type="region of interest" description="Disordered" evidence="6">
    <location>
        <begin position="1"/>
        <end position="130"/>
    </location>
</feature>
<dbReference type="InterPro" id="IPR018328">
    <property type="entry name" value="Rad4_beta-hairpin_dom3"/>
</dbReference>
<evidence type="ECO:0000256" key="6">
    <source>
        <dbReference type="SAM" id="MobiDB-lite"/>
    </source>
</evidence>
<dbReference type="SMART" id="SM01030">
    <property type="entry name" value="BHD_1"/>
    <property type="match status" value="1"/>
</dbReference>
<dbReference type="EMBL" id="QPFP01000683">
    <property type="protein sequence ID" value="TEB03966.1"/>
    <property type="molecule type" value="Genomic_DNA"/>
</dbReference>
<evidence type="ECO:0000259" key="7">
    <source>
        <dbReference type="SMART" id="SM01030"/>
    </source>
</evidence>
<evidence type="ECO:0000256" key="5">
    <source>
        <dbReference type="ARBA" id="ARBA00023242"/>
    </source>
</evidence>
<evidence type="ECO:0000259" key="8">
    <source>
        <dbReference type="SMART" id="SM01031"/>
    </source>
</evidence>
<feature type="compositionally biased region" description="Polar residues" evidence="6">
    <location>
        <begin position="97"/>
        <end position="126"/>
    </location>
</feature>
<dbReference type="GO" id="GO:0071942">
    <property type="term" value="C:XPC complex"/>
    <property type="evidence" value="ECO:0007669"/>
    <property type="project" value="TreeGrafter"/>
</dbReference>
<feature type="compositionally biased region" description="Basic and acidic residues" evidence="6">
    <location>
        <begin position="85"/>
        <end position="95"/>
    </location>
</feature>
<keyword evidence="3" id="KW-0227">DNA damage</keyword>
<dbReference type="SMART" id="SM01032">
    <property type="entry name" value="BHD_3"/>
    <property type="match status" value="1"/>
</dbReference>
<dbReference type="Gene3D" id="3.30.60.290">
    <property type="entry name" value="Rad4, beta-hairpin domain BHD2"/>
    <property type="match status" value="1"/>
</dbReference>
<comment type="subcellular location">
    <subcellularLocation>
        <location evidence="1">Nucleus</location>
    </subcellularLocation>
</comment>
<dbReference type="InterPro" id="IPR004583">
    <property type="entry name" value="DNA_repair_Rad4"/>
</dbReference>
<feature type="region of interest" description="Disordered" evidence="6">
    <location>
        <begin position="562"/>
        <end position="593"/>
    </location>
</feature>
<dbReference type="Pfam" id="PF10405">
    <property type="entry name" value="BHD_3"/>
    <property type="match status" value="1"/>
</dbReference>
<feature type="compositionally biased region" description="Low complexity" evidence="6">
    <location>
        <begin position="167"/>
        <end position="177"/>
    </location>
</feature>
<dbReference type="GO" id="GO:0003684">
    <property type="term" value="F:damaged DNA binding"/>
    <property type="evidence" value="ECO:0007669"/>
    <property type="project" value="InterPro"/>
</dbReference>
<comment type="caution">
    <text evidence="10">The sequence shown here is derived from an EMBL/GenBank/DDBJ whole genome shotgun (WGS) entry which is preliminary data.</text>
</comment>
<evidence type="ECO:0000256" key="4">
    <source>
        <dbReference type="ARBA" id="ARBA00023204"/>
    </source>
</evidence>
<dbReference type="OrthoDB" id="300780at2759"/>